<dbReference type="InterPro" id="IPR019607">
    <property type="entry name" value="Putative_zinc-finger_domain"/>
</dbReference>
<evidence type="ECO:0000313" key="6">
    <source>
        <dbReference type="Proteomes" id="UP000011958"/>
    </source>
</evidence>
<keyword evidence="1" id="KW-0863">Zinc-finger</keyword>
<gene>
    <name evidence="5" type="ORF">PNEG_00997</name>
</gene>
<name>M7NUS5_PNEMU</name>
<organism evidence="5 6">
    <name type="scientific">Pneumocystis murina (strain B123)</name>
    <name type="common">Mouse pneumocystis pneumonia agent</name>
    <name type="synonym">Pneumocystis carinii f. sp. muris</name>
    <dbReference type="NCBI Taxonomy" id="1069680"/>
    <lineage>
        <taxon>Eukaryota</taxon>
        <taxon>Fungi</taxon>
        <taxon>Dikarya</taxon>
        <taxon>Ascomycota</taxon>
        <taxon>Taphrinomycotina</taxon>
        <taxon>Pneumocystomycetes</taxon>
        <taxon>Pneumocystaceae</taxon>
        <taxon>Pneumocystis</taxon>
    </lineage>
</organism>
<feature type="zinc finger region" description="C3H1-type" evidence="1">
    <location>
        <begin position="652"/>
        <end position="679"/>
    </location>
</feature>
<dbReference type="PROSITE" id="PS50103">
    <property type="entry name" value="ZF_C3H1"/>
    <property type="match status" value="1"/>
</dbReference>
<reference evidence="6" key="1">
    <citation type="journal article" date="2016" name="Nat. Commun.">
        <title>Genome analysis of three Pneumocystis species reveals adaptation mechanisms to life exclusively in mammalian hosts.</title>
        <authorList>
            <person name="Ma L."/>
            <person name="Chen Z."/>
            <person name="Huang D.W."/>
            <person name="Kutty G."/>
            <person name="Ishihara M."/>
            <person name="Wang H."/>
            <person name="Abouelleil A."/>
            <person name="Bishop L."/>
            <person name="Davey E."/>
            <person name="Deng R."/>
            <person name="Deng X."/>
            <person name="Fan L."/>
            <person name="Fantoni G."/>
            <person name="Fitzgerald M."/>
            <person name="Gogineni E."/>
            <person name="Goldberg J.M."/>
            <person name="Handley G."/>
            <person name="Hu X."/>
            <person name="Huber C."/>
            <person name="Jiao X."/>
            <person name="Jones K."/>
            <person name="Levin J.Z."/>
            <person name="Liu Y."/>
            <person name="Macdonald P."/>
            <person name="Melnikov A."/>
            <person name="Raley C."/>
            <person name="Sassi M."/>
            <person name="Sherman B.T."/>
            <person name="Song X."/>
            <person name="Sykes S."/>
            <person name="Tran B."/>
            <person name="Walsh L."/>
            <person name="Xia Y."/>
            <person name="Yang J."/>
            <person name="Young S."/>
            <person name="Zeng Q."/>
            <person name="Zheng X."/>
            <person name="Stephens R."/>
            <person name="Nusbaum C."/>
            <person name="Birren B.W."/>
            <person name="Azadi P."/>
            <person name="Lempicki R.A."/>
            <person name="Cuomo C.A."/>
            <person name="Kovacs J.A."/>
        </authorList>
    </citation>
    <scope>NUCLEOTIDE SEQUENCE [LARGE SCALE GENOMIC DNA]</scope>
    <source>
        <strain evidence="6">B123</strain>
    </source>
</reference>
<keyword evidence="2" id="KW-0175">Coiled coil</keyword>
<feature type="region of interest" description="Disordered" evidence="3">
    <location>
        <begin position="22"/>
        <end position="56"/>
    </location>
</feature>
<evidence type="ECO:0000313" key="5">
    <source>
        <dbReference type="EMBL" id="EMR10851.1"/>
    </source>
</evidence>
<protein>
    <recommendedName>
        <fullName evidence="4">C3H1-type domain-containing protein</fullName>
    </recommendedName>
</protein>
<dbReference type="InterPro" id="IPR000571">
    <property type="entry name" value="Znf_CCCH"/>
</dbReference>
<dbReference type="eggNOG" id="KOG4839">
    <property type="taxonomic scope" value="Eukaryota"/>
</dbReference>
<proteinExistence type="predicted"/>
<dbReference type="OMA" id="CKYETTG"/>
<dbReference type="AlphaFoldDB" id="M7NUS5"/>
<dbReference type="GO" id="GO:0008270">
    <property type="term" value="F:zinc ion binding"/>
    <property type="evidence" value="ECO:0007669"/>
    <property type="project" value="UniProtKB-KW"/>
</dbReference>
<evidence type="ECO:0000256" key="3">
    <source>
        <dbReference type="SAM" id="MobiDB-lite"/>
    </source>
</evidence>
<dbReference type="HOGENOM" id="CLU_371348_0_0_1"/>
<dbReference type="OrthoDB" id="1922977at2759"/>
<sequence>MKLDELSLSSLLNEKKGDFEGLDEISKDSNGSSESFGNQQDRNEKEEGEISDNSVSDKSCGFVSGGGKTFLKKKGFLNRIPYRKNYRMRSNPILYPHLYQSIFLQNNSNLKLEGKLALEFLSSQGISFEYLVHLGINRDFLCKIFLEAGLSLPETENIQSKNVVKEKRDMGVGLKDDKELTKISSLKPQKADIVDHIKGFSDTSVSQKSSNKNLGQHVDSDTFLQNIRNSIKNKIQISENIQKNVSISHKRKHVSTLDSKNEDSFTPRKKFGSESLASVVIELSDDDNDENSGDNNNNCDNISKIKKPLESENIKNDAITKLKQKEEEIKRMMEIIAKLESSKKMKKKPIEDANHIPGFNATNINEENSIIFNTNQERKEASKDSEDKSNEIALHEKEQVLQEKLHKINMQLFQEELLIQKLKNELAEAESLFQKSFQIKSDIQIQLKDFRKSHDSIDKVKGDSKVSSIKNLENSHSISENLITVADSKNEIFISSNNISLSNQNNHEKVESVDFSDDNDKIKTFKKASGTQKKAVTTCFVHEEISSSKNDEISSKIKNHDKLFASTNMDELSETFKHDKNDLSESILTSHSQKNVIISLQSKDVIANKGCFVFYKEYSSPLRIFHAFRYHPHFLSWVKGGFLSRTYSTRSDPNKKVCVFETAGGVCNDDSCKFLHFKEIGQTDDQFLVEMSSFPVGETEEERQSYFSGLRALIQTLRASYPHDTIKIAQSIIDYRKQFLNDSSRVILF</sequence>
<evidence type="ECO:0000259" key="4">
    <source>
        <dbReference type="PROSITE" id="PS50103"/>
    </source>
</evidence>
<dbReference type="Pfam" id="PF10650">
    <property type="entry name" value="zf-C3H1"/>
    <property type="match status" value="1"/>
</dbReference>
<feature type="compositionally biased region" description="Polar residues" evidence="3">
    <location>
        <begin position="28"/>
        <end position="40"/>
    </location>
</feature>
<feature type="domain" description="C3H1-type" evidence="4">
    <location>
        <begin position="652"/>
        <end position="679"/>
    </location>
</feature>
<dbReference type="GeneID" id="19894695"/>
<evidence type="ECO:0000256" key="1">
    <source>
        <dbReference type="PROSITE-ProRule" id="PRU00723"/>
    </source>
</evidence>
<evidence type="ECO:0000256" key="2">
    <source>
        <dbReference type="SAM" id="Coils"/>
    </source>
</evidence>
<dbReference type="Proteomes" id="UP000011958">
    <property type="component" value="Unassembled WGS sequence"/>
</dbReference>
<accession>M7NUS5</accession>
<dbReference type="EMBL" id="AFWA02000003">
    <property type="protein sequence ID" value="EMR10851.1"/>
    <property type="molecule type" value="Genomic_DNA"/>
</dbReference>
<dbReference type="VEuPathDB" id="FungiDB:PNEG_00997"/>
<feature type="coiled-coil region" evidence="2">
    <location>
        <begin position="315"/>
        <end position="342"/>
    </location>
</feature>
<comment type="caution">
    <text evidence="5">The sequence shown here is derived from an EMBL/GenBank/DDBJ whole genome shotgun (WGS) entry which is preliminary data.</text>
</comment>
<keyword evidence="6" id="KW-1185">Reference proteome</keyword>
<feature type="coiled-coil region" evidence="2">
    <location>
        <begin position="378"/>
        <end position="439"/>
    </location>
</feature>
<keyword evidence="1" id="KW-0479">Metal-binding</keyword>
<feature type="region of interest" description="Disordered" evidence="3">
    <location>
        <begin position="284"/>
        <end position="304"/>
    </location>
</feature>
<dbReference type="STRING" id="1069680.M7NUS5"/>
<dbReference type="RefSeq" id="XP_007872911.1">
    <property type="nucleotide sequence ID" value="XM_007874720.1"/>
</dbReference>
<keyword evidence="1" id="KW-0862">Zinc</keyword>